<evidence type="ECO:0000259" key="2">
    <source>
        <dbReference type="Pfam" id="PF13690"/>
    </source>
</evidence>
<dbReference type="GO" id="GO:0006935">
    <property type="term" value="P:chemotaxis"/>
    <property type="evidence" value="ECO:0007669"/>
    <property type="project" value="UniProtKB-KW"/>
</dbReference>
<proteinExistence type="predicted"/>
<dbReference type="PANTHER" id="PTHR39452">
    <property type="entry name" value="CHEY-P PHOSPHATASE CHEX"/>
    <property type="match status" value="1"/>
</dbReference>
<protein>
    <recommendedName>
        <fullName evidence="2">Chemotaxis phosphatase CheX-like domain-containing protein</fullName>
    </recommendedName>
</protein>
<dbReference type="PANTHER" id="PTHR39452:SF1">
    <property type="entry name" value="CHEY-P PHOSPHATASE CHEX"/>
    <property type="match status" value="1"/>
</dbReference>
<feature type="domain" description="Chemotaxis phosphatase CheX-like" evidence="2">
    <location>
        <begin position="66"/>
        <end position="152"/>
    </location>
</feature>
<reference evidence="3" key="1">
    <citation type="submission" date="2009-10" db="EMBL/GenBank/DDBJ databases">
        <title>Diversity of trophic interactions inside an arsenic-rich microbial ecosystem.</title>
        <authorList>
            <person name="Bertin P.N."/>
            <person name="Heinrich-Salmeron A."/>
            <person name="Pelletier E."/>
            <person name="Goulhen-Chollet F."/>
            <person name="Arsene-Ploetze F."/>
            <person name="Gallien S."/>
            <person name="Calteau A."/>
            <person name="Vallenet D."/>
            <person name="Casiot C."/>
            <person name="Chane-Woon-Ming B."/>
            <person name="Giloteaux L."/>
            <person name="Barakat M."/>
            <person name="Bonnefoy V."/>
            <person name="Bruneel O."/>
            <person name="Chandler M."/>
            <person name="Cleiss J."/>
            <person name="Duran R."/>
            <person name="Elbaz-Poulichet F."/>
            <person name="Fonknechten N."/>
            <person name="Lauga B."/>
            <person name="Mornico D."/>
            <person name="Ortet P."/>
            <person name="Schaeffer C."/>
            <person name="Siguier P."/>
            <person name="Alexander Thil Smith A."/>
            <person name="Van Dorsselaer A."/>
            <person name="Weissenbach J."/>
            <person name="Medigue C."/>
            <person name="Le Paslier D."/>
        </authorList>
    </citation>
    <scope>NUCLEOTIDE SEQUENCE</scope>
</reference>
<dbReference type="InterPro" id="IPR028976">
    <property type="entry name" value="CheC-like_sf"/>
</dbReference>
<dbReference type="EMBL" id="CABN01000121">
    <property type="protein sequence ID" value="CBI00311.1"/>
    <property type="molecule type" value="Genomic_DNA"/>
</dbReference>
<dbReference type="InterPro" id="IPR038756">
    <property type="entry name" value="CheX-like"/>
</dbReference>
<accession>E6PZF2</accession>
<sequence length="179" mass="19516">MGAGRWRAVTEETEWVMTQSLRENMHMVSDPVHLQLSVEEVFNLMLGVACEMVPQRNQDQHEAETITAVVGFGGLLSGACVFRSGGSAALKIAARLTGMEFTEMDDTVKDAIGEICNMLAGAWKGKVPDLAANCGLSIPAVITGSNYNIHVQAPEFRLHHTYRFDDATFDVTIICDGLQ</sequence>
<gene>
    <name evidence="3" type="ORF">CARN3_1325</name>
</gene>
<dbReference type="Gene3D" id="3.40.1550.10">
    <property type="entry name" value="CheC-like"/>
    <property type="match status" value="1"/>
</dbReference>
<dbReference type="AlphaFoldDB" id="E6PZF2"/>
<organism evidence="3">
    <name type="scientific">mine drainage metagenome</name>
    <dbReference type="NCBI Taxonomy" id="410659"/>
    <lineage>
        <taxon>unclassified sequences</taxon>
        <taxon>metagenomes</taxon>
        <taxon>ecological metagenomes</taxon>
    </lineage>
</organism>
<evidence type="ECO:0000313" key="3">
    <source>
        <dbReference type="EMBL" id="CBI00311.1"/>
    </source>
</evidence>
<dbReference type="SUPFAM" id="SSF103039">
    <property type="entry name" value="CheC-like"/>
    <property type="match status" value="1"/>
</dbReference>
<name>E6PZF2_9ZZZZ</name>
<evidence type="ECO:0000256" key="1">
    <source>
        <dbReference type="ARBA" id="ARBA00022500"/>
    </source>
</evidence>
<keyword evidence="1" id="KW-0145">Chemotaxis</keyword>
<dbReference type="Pfam" id="PF13690">
    <property type="entry name" value="CheX"/>
    <property type="match status" value="1"/>
</dbReference>
<dbReference type="InterPro" id="IPR028051">
    <property type="entry name" value="CheX-like_dom"/>
</dbReference>
<dbReference type="CDD" id="cd17906">
    <property type="entry name" value="CheX"/>
    <property type="match status" value="1"/>
</dbReference>
<comment type="caution">
    <text evidence="3">The sequence shown here is derived from an EMBL/GenBank/DDBJ whole genome shotgun (WGS) entry which is preliminary data.</text>
</comment>